<protein>
    <submittedName>
        <fullName evidence="1">Uncharacterized protein</fullName>
    </submittedName>
</protein>
<sequence>MSNLCCPESLKGALQTDIRNLDCAKGDLQTDIRNLDCAKGDLQTDIRNLDSDPYKLTSGIWTAKRLELAHSSPDPGLAPDYKNKNIKGYLRDFICPHLKLALP</sequence>
<evidence type="ECO:0000313" key="2">
    <source>
        <dbReference type="Proteomes" id="UP000197619"/>
    </source>
</evidence>
<accession>A0A218UD10</accession>
<dbReference type="AlphaFoldDB" id="A0A218UD10"/>
<dbReference type="EMBL" id="MUZQ01000440">
    <property type="protein sequence ID" value="OWK51370.1"/>
    <property type="molecule type" value="Genomic_DNA"/>
</dbReference>
<evidence type="ECO:0000313" key="1">
    <source>
        <dbReference type="EMBL" id="OWK51370.1"/>
    </source>
</evidence>
<organism evidence="1 2">
    <name type="scientific">Lonchura striata</name>
    <name type="common">white-rumped munia</name>
    <dbReference type="NCBI Taxonomy" id="40157"/>
    <lineage>
        <taxon>Eukaryota</taxon>
        <taxon>Metazoa</taxon>
        <taxon>Chordata</taxon>
        <taxon>Craniata</taxon>
        <taxon>Vertebrata</taxon>
        <taxon>Euteleostomi</taxon>
        <taxon>Archelosauria</taxon>
        <taxon>Archosauria</taxon>
        <taxon>Dinosauria</taxon>
        <taxon>Saurischia</taxon>
        <taxon>Theropoda</taxon>
        <taxon>Coelurosauria</taxon>
        <taxon>Aves</taxon>
        <taxon>Neognathae</taxon>
        <taxon>Neoaves</taxon>
        <taxon>Telluraves</taxon>
        <taxon>Australaves</taxon>
        <taxon>Passeriformes</taxon>
        <taxon>Passeroidea</taxon>
        <taxon>Estrildidae</taxon>
        <taxon>Estrildinae</taxon>
        <taxon>Lonchura</taxon>
    </lineage>
</organism>
<comment type="caution">
    <text evidence="1">The sequence shown here is derived from an EMBL/GenBank/DDBJ whole genome shotgun (WGS) entry which is preliminary data.</text>
</comment>
<name>A0A218UD10_9PASE</name>
<dbReference type="Proteomes" id="UP000197619">
    <property type="component" value="Unassembled WGS sequence"/>
</dbReference>
<proteinExistence type="predicted"/>
<keyword evidence="2" id="KW-1185">Reference proteome</keyword>
<reference evidence="1 2" key="1">
    <citation type="submission" date="2017-05" db="EMBL/GenBank/DDBJ databases">
        <title>Genome of assembly of the Bengalese finch, Lonchura striata domestica.</title>
        <authorList>
            <person name="Colquitt B.M."/>
            <person name="Brainard M.S."/>
        </authorList>
    </citation>
    <scope>NUCLEOTIDE SEQUENCE [LARGE SCALE GENOMIC DNA]</scope>
    <source>
        <strain evidence="1">White83orange57</strain>
    </source>
</reference>
<gene>
    <name evidence="1" type="ORF">RLOC_00012211</name>
</gene>